<dbReference type="PROSITE" id="PS50011">
    <property type="entry name" value="PROTEIN_KINASE_DOM"/>
    <property type="match status" value="1"/>
</dbReference>
<organism evidence="2 3">
    <name type="scientific">Cyprinus carpio</name>
    <name type="common">Common carp</name>
    <dbReference type="NCBI Taxonomy" id="7962"/>
    <lineage>
        <taxon>Eukaryota</taxon>
        <taxon>Metazoa</taxon>
        <taxon>Chordata</taxon>
        <taxon>Craniata</taxon>
        <taxon>Vertebrata</taxon>
        <taxon>Euteleostomi</taxon>
        <taxon>Actinopterygii</taxon>
        <taxon>Neopterygii</taxon>
        <taxon>Teleostei</taxon>
        <taxon>Ostariophysi</taxon>
        <taxon>Cypriniformes</taxon>
        <taxon>Cyprinidae</taxon>
        <taxon>Cyprininae</taxon>
        <taxon>Cyprinus</taxon>
    </lineage>
</organism>
<evidence type="ECO:0000313" key="2">
    <source>
        <dbReference type="Ensembl" id="ENSCCRP00020095719.1"/>
    </source>
</evidence>
<dbReference type="GO" id="GO:0004672">
    <property type="term" value="F:protein kinase activity"/>
    <property type="evidence" value="ECO:0007669"/>
    <property type="project" value="InterPro"/>
</dbReference>
<dbReference type="GO" id="GO:0005524">
    <property type="term" value="F:ATP binding"/>
    <property type="evidence" value="ECO:0007669"/>
    <property type="project" value="InterPro"/>
</dbReference>
<dbReference type="SUPFAM" id="SSF56112">
    <property type="entry name" value="Protein kinase-like (PK-like)"/>
    <property type="match status" value="1"/>
</dbReference>
<dbReference type="Proteomes" id="UP000694701">
    <property type="component" value="Unplaced"/>
</dbReference>
<protein>
    <recommendedName>
        <fullName evidence="1">Protein kinase domain-containing protein</fullName>
    </recommendedName>
</protein>
<dbReference type="AlphaFoldDB" id="A0A8C2JKW7"/>
<evidence type="ECO:0000313" key="3">
    <source>
        <dbReference type="Proteomes" id="UP000694701"/>
    </source>
</evidence>
<dbReference type="InterPro" id="IPR011009">
    <property type="entry name" value="Kinase-like_dom_sf"/>
</dbReference>
<reference evidence="2" key="1">
    <citation type="submission" date="2025-08" db="UniProtKB">
        <authorList>
            <consortium name="Ensembl"/>
        </authorList>
    </citation>
    <scope>IDENTIFICATION</scope>
</reference>
<sequence>MTFYIIPNVASQARDLLSKMLVIDPESRISVQEALSHPYIHVWYDPAEADAVSAPYPFMSLCPVQSS</sequence>
<dbReference type="InterPro" id="IPR000719">
    <property type="entry name" value="Prot_kinase_dom"/>
</dbReference>
<dbReference type="Ensembl" id="ENSCCRT00020104672.1">
    <property type="protein sequence ID" value="ENSCCRP00020095719.1"/>
    <property type="gene ID" value="ENSCCRG00020044117.1"/>
</dbReference>
<proteinExistence type="predicted"/>
<accession>A0A8C2JKW7</accession>
<dbReference type="Gene3D" id="1.10.510.10">
    <property type="entry name" value="Transferase(Phosphotransferase) domain 1"/>
    <property type="match status" value="1"/>
</dbReference>
<feature type="domain" description="Protein kinase" evidence="1">
    <location>
        <begin position="1"/>
        <end position="40"/>
    </location>
</feature>
<name>A0A8C2JKW7_CYPCA</name>
<evidence type="ECO:0000259" key="1">
    <source>
        <dbReference type="PROSITE" id="PS50011"/>
    </source>
</evidence>